<sequence length="197" mass="22695">MKKQTLLGITASLTVLGVNFLPVKAQKTTANQPNFKLVNAITETIHKEFADADLNEIKKDITFQYTELDLNQDGIKESLVSIQQGFPCNNRHCPVYIYQKVGNNYRFISYVFTSRGELEVAVLPNRNKGWINIAAPVFTYEPREIAWRVFKFDGKQYQLTSQKLRFKPKQIVLRENLVPIFNLADFPETNQSYSDPK</sequence>
<protein>
    <submittedName>
        <fullName evidence="1">Uncharacterized protein</fullName>
    </submittedName>
</protein>
<dbReference type="HOGENOM" id="CLU_1382128_0_0_3"/>
<dbReference type="RefSeq" id="WP_015210611.1">
    <property type="nucleotide sequence ID" value="NC_019757.1"/>
</dbReference>
<dbReference type="KEGG" id="csg:Cylst_5351"/>
<dbReference type="AlphaFoldDB" id="K9X5M5"/>
<proteinExistence type="predicted"/>
<dbReference type="Proteomes" id="UP000010475">
    <property type="component" value="Chromosome"/>
</dbReference>
<organism evidence="1 2">
    <name type="scientific">Cylindrospermum stagnale PCC 7417</name>
    <dbReference type="NCBI Taxonomy" id="56107"/>
    <lineage>
        <taxon>Bacteria</taxon>
        <taxon>Bacillati</taxon>
        <taxon>Cyanobacteriota</taxon>
        <taxon>Cyanophyceae</taxon>
        <taxon>Nostocales</taxon>
        <taxon>Nostocaceae</taxon>
        <taxon>Cylindrospermum</taxon>
    </lineage>
</organism>
<name>K9X5M5_9NOST</name>
<evidence type="ECO:0000313" key="2">
    <source>
        <dbReference type="Proteomes" id="UP000010475"/>
    </source>
</evidence>
<dbReference type="EMBL" id="CP003642">
    <property type="protein sequence ID" value="AFZ27376.1"/>
    <property type="molecule type" value="Genomic_DNA"/>
</dbReference>
<reference evidence="1 2" key="1">
    <citation type="submission" date="2012-06" db="EMBL/GenBank/DDBJ databases">
        <title>Finished chromosome of genome of Cylindrospermum stagnale PCC 7417.</title>
        <authorList>
            <consortium name="US DOE Joint Genome Institute"/>
            <person name="Gugger M."/>
            <person name="Coursin T."/>
            <person name="Rippka R."/>
            <person name="Tandeau De Marsac N."/>
            <person name="Huntemann M."/>
            <person name="Wei C.-L."/>
            <person name="Han J."/>
            <person name="Detter J.C."/>
            <person name="Han C."/>
            <person name="Tapia R."/>
            <person name="Chen A."/>
            <person name="Kyrpides N."/>
            <person name="Mavromatis K."/>
            <person name="Markowitz V."/>
            <person name="Szeto E."/>
            <person name="Ivanova N."/>
            <person name="Pagani I."/>
            <person name="Pati A."/>
            <person name="Goodwin L."/>
            <person name="Nordberg H.P."/>
            <person name="Cantor M.N."/>
            <person name="Hua S.X."/>
            <person name="Woyke T."/>
            <person name="Kerfeld C.A."/>
        </authorList>
    </citation>
    <scope>NUCLEOTIDE SEQUENCE [LARGE SCALE GENOMIC DNA]</scope>
    <source>
        <strain evidence="1 2">PCC 7417</strain>
    </source>
</reference>
<dbReference type="eggNOG" id="COG4099">
    <property type="taxonomic scope" value="Bacteria"/>
</dbReference>
<accession>K9X5M5</accession>
<keyword evidence="2" id="KW-1185">Reference proteome</keyword>
<evidence type="ECO:0000313" key="1">
    <source>
        <dbReference type="EMBL" id="AFZ27376.1"/>
    </source>
</evidence>
<gene>
    <name evidence="1" type="ORF">Cylst_5351</name>
</gene>